<accession>A0A2I0UGC2</accession>
<name>A0A2I0UGC2_LIMLA</name>
<dbReference type="Proteomes" id="UP000233556">
    <property type="component" value="Unassembled WGS sequence"/>
</dbReference>
<organism evidence="2 3">
    <name type="scientific">Limosa lapponica baueri</name>
    <dbReference type="NCBI Taxonomy" id="1758121"/>
    <lineage>
        <taxon>Eukaryota</taxon>
        <taxon>Metazoa</taxon>
        <taxon>Chordata</taxon>
        <taxon>Craniata</taxon>
        <taxon>Vertebrata</taxon>
        <taxon>Euteleostomi</taxon>
        <taxon>Archelosauria</taxon>
        <taxon>Archosauria</taxon>
        <taxon>Dinosauria</taxon>
        <taxon>Saurischia</taxon>
        <taxon>Theropoda</taxon>
        <taxon>Coelurosauria</taxon>
        <taxon>Aves</taxon>
        <taxon>Neognathae</taxon>
        <taxon>Neoaves</taxon>
        <taxon>Charadriiformes</taxon>
        <taxon>Scolopacidae</taxon>
        <taxon>Limosa</taxon>
    </lineage>
</organism>
<feature type="compositionally biased region" description="Basic and acidic residues" evidence="1">
    <location>
        <begin position="31"/>
        <end position="42"/>
    </location>
</feature>
<evidence type="ECO:0000313" key="3">
    <source>
        <dbReference type="Proteomes" id="UP000233556"/>
    </source>
</evidence>
<feature type="region of interest" description="Disordered" evidence="1">
    <location>
        <begin position="107"/>
        <end position="177"/>
    </location>
</feature>
<reference evidence="3" key="1">
    <citation type="submission" date="2017-11" db="EMBL/GenBank/DDBJ databases">
        <authorList>
            <person name="Lima N.C."/>
            <person name="Parody-Merino A.M."/>
            <person name="Battley P.F."/>
            <person name="Fidler A.E."/>
            <person name="Prosdocimi F."/>
        </authorList>
    </citation>
    <scope>NUCLEOTIDE SEQUENCE [LARGE SCALE GENOMIC DNA]</scope>
</reference>
<dbReference type="EMBL" id="KZ505781">
    <property type="protein sequence ID" value="PKU45090.1"/>
    <property type="molecule type" value="Genomic_DNA"/>
</dbReference>
<evidence type="ECO:0000256" key="1">
    <source>
        <dbReference type="SAM" id="MobiDB-lite"/>
    </source>
</evidence>
<proteinExistence type="predicted"/>
<feature type="region of interest" description="Disordered" evidence="1">
    <location>
        <begin position="22"/>
        <end position="42"/>
    </location>
</feature>
<protein>
    <submittedName>
        <fullName evidence="2">Uncharacterized protein</fullName>
    </submittedName>
</protein>
<gene>
    <name evidence="2" type="ORF">llap_4607</name>
</gene>
<feature type="compositionally biased region" description="Polar residues" evidence="1">
    <location>
        <begin position="107"/>
        <end position="121"/>
    </location>
</feature>
<reference evidence="3" key="2">
    <citation type="submission" date="2017-12" db="EMBL/GenBank/DDBJ databases">
        <title>Genome sequence of the Bar-tailed Godwit (Limosa lapponica baueri).</title>
        <authorList>
            <person name="Lima N.C.B."/>
            <person name="Parody-Merino A.M."/>
            <person name="Battley P.F."/>
            <person name="Fidler A.E."/>
            <person name="Prosdocimi F."/>
        </authorList>
    </citation>
    <scope>NUCLEOTIDE SEQUENCE [LARGE SCALE GENOMIC DNA]</scope>
</reference>
<keyword evidence="3" id="KW-1185">Reference proteome</keyword>
<sequence>MGAREGVEEAKAILPAGIGQCQGVGGPVAPKGDERRSVGGNRKELSFLQGSRSLQEGDGNTAPTLQQFANMLPQDSSGGDEQLVRGAPVLHPPQPLRCPYRHAATQMVTGGQQPAPSQQLAADSGDNAGAAPLIRGADEGTARGFVAMPLAAERGRSTPRMPLWPTSSSSRYDIIDN</sequence>
<evidence type="ECO:0000313" key="2">
    <source>
        <dbReference type="EMBL" id="PKU45090.1"/>
    </source>
</evidence>
<dbReference type="AlphaFoldDB" id="A0A2I0UGC2"/>